<comment type="caution">
    <text evidence="2">The sequence shown here is derived from an EMBL/GenBank/DDBJ whole genome shotgun (WGS) entry which is preliminary data.</text>
</comment>
<reference evidence="2 3" key="1">
    <citation type="submission" date="2019-03" db="EMBL/GenBank/DDBJ databases">
        <title>Genomic Encyclopedia of Type Strains, Phase IV (KMG-IV): sequencing the most valuable type-strain genomes for metagenomic binning, comparative biology and taxonomic classification.</title>
        <authorList>
            <person name="Goeker M."/>
        </authorList>
    </citation>
    <scope>NUCLEOTIDE SEQUENCE [LARGE SCALE GENOMIC DNA]</scope>
    <source>
        <strain evidence="2 3">DSM 11170</strain>
    </source>
</reference>
<organism evidence="2 3">
    <name type="scientific">Heliophilum fasciatum</name>
    <dbReference type="NCBI Taxonomy" id="35700"/>
    <lineage>
        <taxon>Bacteria</taxon>
        <taxon>Bacillati</taxon>
        <taxon>Bacillota</taxon>
        <taxon>Clostridia</taxon>
        <taxon>Eubacteriales</taxon>
        <taxon>Heliobacteriaceae</taxon>
        <taxon>Heliophilum</taxon>
    </lineage>
</organism>
<feature type="transmembrane region" description="Helical" evidence="1">
    <location>
        <begin position="75"/>
        <end position="93"/>
    </location>
</feature>
<gene>
    <name evidence="2" type="ORF">EDD73_1524</name>
</gene>
<keyword evidence="3" id="KW-1185">Reference proteome</keyword>
<keyword evidence="1" id="KW-0812">Transmembrane</keyword>
<sequence length="105" mass="12509">MDLASYLLNSLFILLGIVTILIGEYIPEKKIMPKRAKYKIIDFKNYIKACRKIFYWIGIYYVLLGFLLLLKKDWITFYGIFELLMPSLIGLFLSPTWRKYTEPLE</sequence>
<proteinExistence type="predicted"/>
<keyword evidence="1" id="KW-0472">Membrane</keyword>
<evidence type="ECO:0008006" key="4">
    <source>
        <dbReference type="Google" id="ProtNLM"/>
    </source>
</evidence>
<dbReference type="AlphaFoldDB" id="A0A4R2R9Z0"/>
<evidence type="ECO:0000256" key="1">
    <source>
        <dbReference type="SAM" id="Phobius"/>
    </source>
</evidence>
<dbReference type="EMBL" id="SLXT01000052">
    <property type="protein sequence ID" value="TCP58799.1"/>
    <property type="molecule type" value="Genomic_DNA"/>
</dbReference>
<name>A0A4R2R9Z0_9FIRM</name>
<evidence type="ECO:0000313" key="2">
    <source>
        <dbReference type="EMBL" id="TCP58799.1"/>
    </source>
</evidence>
<feature type="transmembrane region" description="Helical" evidence="1">
    <location>
        <begin position="53"/>
        <end position="69"/>
    </location>
</feature>
<feature type="transmembrane region" description="Helical" evidence="1">
    <location>
        <begin position="6"/>
        <end position="26"/>
    </location>
</feature>
<protein>
    <recommendedName>
        <fullName evidence="4">SdpI/YhfL family protein</fullName>
    </recommendedName>
</protein>
<keyword evidence="1" id="KW-1133">Transmembrane helix</keyword>
<dbReference type="Proteomes" id="UP000294813">
    <property type="component" value="Unassembled WGS sequence"/>
</dbReference>
<evidence type="ECO:0000313" key="3">
    <source>
        <dbReference type="Proteomes" id="UP000294813"/>
    </source>
</evidence>
<accession>A0A4R2R9Z0</accession>